<keyword evidence="5 7" id="KW-1133">Transmembrane helix</keyword>
<dbReference type="GO" id="GO:0015109">
    <property type="term" value="F:chromate transmembrane transporter activity"/>
    <property type="evidence" value="ECO:0007669"/>
    <property type="project" value="InterPro"/>
</dbReference>
<evidence type="ECO:0000256" key="2">
    <source>
        <dbReference type="ARBA" id="ARBA00005262"/>
    </source>
</evidence>
<feature type="transmembrane region" description="Helical" evidence="7">
    <location>
        <begin position="179"/>
        <end position="209"/>
    </location>
</feature>
<dbReference type="PANTHER" id="PTHR43663">
    <property type="entry name" value="CHROMATE TRANSPORT PROTEIN-RELATED"/>
    <property type="match status" value="1"/>
</dbReference>
<feature type="transmembrane region" description="Helical" evidence="7">
    <location>
        <begin position="367"/>
        <end position="391"/>
    </location>
</feature>
<comment type="subcellular location">
    <subcellularLocation>
        <location evidence="1">Cell membrane</location>
        <topology evidence="1">Multi-pass membrane protein</topology>
    </subcellularLocation>
</comment>
<evidence type="ECO:0000256" key="3">
    <source>
        <dbReference type="ARBA" id="ARBA00022475"/>
    </source>
</evidence>
<keyword evidence="9" id="KW-1185">Reference proteome</keyword>
<organism evidence="8 9">
    <name type="scientific">Pyrinomonas methylaliphatogenes</name>
    <dbReference type="NCBI Taxonomy" id="454194"/>
    <lineage>
        <taxon>Bacteria</taxon>
        <taxon>Pseudomonadati</taxon>
        <taxon>Acidobacteriota</taxon>
        <taxon>Blastocatellia</taxon>
        <taxon>Blastocatellales</taxon>
        <taxon>Pyrinomonadaceae</taxon>
        <taxon>Pyrinomonas</taxon>
    </lineage>
</organism>
<dbReference type="PIRSF" id="PIRSF004810">
    <property type="entry name" value="ChrA"/>
    <property type="match status" value="1"/>
</dbReference>
<proteinExistence type="inferred from homology"/>
<dbReference type="InterPro" id="IPR052518">
    <property type="entry name" value="CHR_Transporter"/>
</dbReference>
<feature type="transmembrane region" description="Helical" evidence="7">
    <location>
        <begin position="451"/>
        <end position="468"/>
    </location>
</feature>
<feature type="transmembrane region" description="Helical" evidence="7">
    <location>
        <begin position="114"/>
        <end position="136"/>
    </location>
</feature>
<feature type="transmembrane region" description="Helical" evidence="7">
    <location>
        <begin position="403"/>
        <end position="421"/>
    </location>
</feature>
<keyword evidence="6 7" id="KW-0472">Membrane</keyword>
<evidence type="ECO:0000313" key="8">
    <source>
        <dbReference type="EMBL" id="CDM64154.1"/>
    </source>
</evidence>
<reference evidence="8 9" key="1">
    <citation type="submission" date="2013-12" db="EMBL/GenBank/DDBJ databases">
        <authorList>
            <person name="Stott M."/>
        </authorList>
    </citation>
    <scope>NUCLEOTIDE SEQUENCE [LARGE SCALE GENOMIC DNA]</scope>
    <source>
        <strain evidence="8 9">K22</strain>
    </source>
</reference>
<dbReference type="InterPro" id="IPR014047">
    <property type="entry name" value="Chr_Tranpt_l_chain"/>
</dbReference>
<dbReference type="Proteomes" id="UP000031518">
    <property type="component" value="Unassembled WGS sequence"/>
</dbReference>
<accession>A0A0B6WV74</accession>
<feature type="transmembrane region" description="Helical" evidence="7">
    <location>
        <begin position="427"/>
        <end position="444"/>
    </location>
</feature>
<protein>
    <submittedName>
        <fullName evidence="8">Chromate transport protein ChrA</fullName>
    </submittedName>
</protein>
<comment type="similarity">
    <text evidence="2">Belongs to the chromate ion transporter (CHR) (TC 2.A.51) family.</text>
</comment>
<evidence type="ECO:0000313" key="9">
    <source>
        <dbReference type="Proteomes" id="UP000031518"/>
    </source>
</evidence>
<dbReference type="InterPro" id="IPR003370">
    <property type="entry name" value="Chromate_transpt"/>
</dbReference>
<evidence type="ECO:0000256" key="1">
    <source>
        <dbReference type="ARBA" id="ARBA00004651"/>
    </source>
</evidence>
<gene>
    <name evidence="8" type="ORF">PYK22_00146</name>
</gene>
<feature type="transmembrane region" description="Helical" evidence="7">
    <location>
        <begin position="279"/>
        <end position="298"/>
    </location>
</feature>
<dbReference type="GO" id="GO:0005886">
    <property type="term" value="C:plasma membrane"/>
    <property type="evidence" value="ECO:0007669"/>
    <property type="project" value="UniProtKB-SubCell"/>
</dbReference>
<feature type="transmembrane region" description="Helical" evidence="7">
    <location>
        <begin position="148"/>
        <end position="167"/>
    </location>
</feature>
<sequence length="469" mass="51447">MEQPVSEVERVRELKGRAGRLGARVRYGRRKLRRLSRTATLGGLFLSFLRIGAIGFGGGLAVLAQIRTLVVTKRRWFTEREFAEALALAQSLPGTSAGNAVTYVGYRLLGWRGAAVAMSGFILPSMAMMIGLAILYRHFRALPDTDRLFHGLNAAVVALIVVTAWQMGKAILHKRWQRWLAISACLAVVFFKATVIEVVLLAGIIGIYVDSYAERRWQKWRRIRRLAEKRRALLARYEADGMISGYLTMPLAELEARRSKAKEPSPQETGRRTGERARAAATASLLLLSLFTKLTLLLSLAVAFLRIGAVAFGGGFAMIPLIEAEVVEARHWLTRQEFADATALGQITPGPVLISATFIGYRVAGVIGALVATFSIFLPAFLMTILAGSSLRRFRSNRQVQAFLRGVAPAVVGLLIASAWSIGRAGIHTWIGVSIAALAIIVLLRFRLNAAWIVFGAGLLRFLIGLILW</sequence>
<evidence type="ECO:0000256" key="6">
    <source>
        <dbReference type="ARBA" id="ARBA00023136"/>
    </source>
</evidence>
<evidence type="ECO:0000256" key="4">
    <source>
        <dbReference type="ARBA" id="ARBA00022692"/>
    </source>
</evidence>
<feature type="transmembrane region" description="Helical" evidence="7">
    <location>
        <begin position="39"/>
        <end position="66"/>
    </location>
</feature>
<reference evidence="8 9" key="2">
    <citation type="submission" date="2015-01" db="EMBL/GenBank/DDBJ databases">
        <title>Complete genome sequence of Pyrinomonas methylaliphatogenes type strain K22T.</title>
        <authorList>
            <person name="Lee K.C.Y."/>
            <person name="Power J.F."/>
            <person name="Dunfield P.F."/>
            <person name="Morgan X.C."/>
            <person name="Huttenhower C."/>
            <person name="Stott M.B."/>
        </authorList>
    </citation>
    <scope>NUCLEOTIDE SEQUENCE [LARGE SCALE GENOMIC DNA]</scope>
    <source>
        <strain evidence="8 9">K22</strain>
    </source>
</reference>
<dbReference type="Pfam" id="PF02417">
    <property type="entry name" value="Chromate_transp"/>
    <property type="match status" value="2"/>
</dbReference>
<dbReference type="EMBL" id="CBXV010000001">
    <property type="protein sequence ID" value="CDM64154.1"/>
    <property type="molecule type" value="Genomic_DNA"/>
</dbReference>
<keyword evidence="4 7" id="KW-0812">Transmembrane</keyword>
<name>A0A0B6WV74_9BACT</name>
<evidence type="ECO:0000256" key="5">
    <source>
        <dbReference type="ARBA" id="ARBA00022989"/>
    </source>
</evidence>
<dbReference type="PANTHER" id="PTHR43663:SF1">
    <property type="entry name" value="CHROMATE TRANSPORTER"/>
    <property type="match status" value="1"/>
</dbReference>
<keyword evidence="3" id="KW-1003">Cell membrane</keyword>
<dbReference type="AlphaFoldDB" id="A0A0B6WV74"/>
<dbReference type="STRING" id="454194.PYK22_00146"/>
<evidence type="ECO:0000256" key="7">
    <source>
        <dbReference type="SAM" id="Phobius"/>
    </source>
</evidence>
<dbReference type="OrthoDB" id="9788907at2"/>
<dbReference type="RefSeq" id="WP_041973180.1">
    <property type="nucleotide sequence ID" value="NZ_CBXV010000001.1"/>
</dbReference>